<evidence type="ECO:0000313" key="1">
    <source>
        <dbReference type="EMBL" id="KAJ7604266.1"/>
    </source>
</evidence>
<dbReference type="EMBL" id="JARKIF010000111">
    <property type="protein sequence ID" value="KAJ7604266.1"/>
    <property type="molecule type" value="Genomic_DNA"/>
</dbReference>
<organism evidence="1 2">
    <name type="scientific">Roridomyces roridus</name>
    <dbReference type="NCBI Taxonomy" id="1738132"/>
    <lineage>
        <taxon>Eukaryota</taxon>
        <taxon>Fungi</taxon>
        <taxon>Dikarya</taxon>
        <taxon>Basidiomycota</taxon>
        <taxon>Agaricomycotina</taxon>
        <taxon>Agaricomycetes</taxon>
        <taxon>Agaricomycetidae</taxon>
        <taxon>Agaricales</taxon>
        <taxon>Marasmiineae</taxon>
        <taxon>Mycenaceae</taxon>
        <taxon>Roridomyces</taxon>
    </lineage>
</organism>
<proteinExistence type="predicted"/>
<dbReference type="AlphaFoldDB" id="A0AAD7F858"/>
<dbReference type="SUPFAM" id="SSF52047">
    <property type="entry name" value="RNI-like"/>
    <property type="match status" value="1"/>
</dbReference>
<name>A0AAD7F858_9AGAR</name>
<protein>
    <submittedName>
        <fullName evidence="1">Uncharacterized protein</fullName>
    </submittedName>
</protein>
<sequence>MSSSLFPQEIWDEILDYMADHFNHKMDMKSASLASRWLVPRAQFYIFRSISIHHSSPAEPGVLAERLLNVMTSSPHLIPHVQDLHVYAGDAESLDAVAQIPWSNVLQLTLGSVEAASGSTILQDVAKLVGLPSLRGLVFRNGDWDPTHLCNIFASCTSVKRLIFVQCYPPRLTAPFVPPATLVTSARPEYISFDTSNPIIDLLLEPTCPLDLSRLTRLKFVDFDSPKINPFLGRVGRSLTQLHLRGNDKQLDNLNLSLLPNLTQIDAYQIYKPFNHLLARLPRNNRIETINVLSMSLTSTESFESAVLERPMPALKHVNVQAQVDENLWACKFPPRRWEEIVREIEAAFPQLCESGLLRVVSAPSQTGSTILL</sequence>
<dbReference type="InterPro" id="IPR032675">
    <property type="entry name" value="LRR_dom_sf"/>
</dbReference>
<gene>
    <name evidence="1" type="ORF">FB45DRAFT_62542</name>
</gene>
<dbReference type="Gene3D" id="3.80.10.10">
    <property type="entry name" value="Ribonuclease Inhibitor"/>
    <property type="match status" value="1"/>
</dbReference>
<accession>A0AAD7F858</accession>
<comment type="caution">
    <text evidence="1">The sequence shown here is derived from an EMBL/GenBank/DDBJ whole genome shotgun (WGS) entry which is preliminary data.</text>
</comment>
<keyword evidence="2" id="KW-1185">Reference proteome</keyword>
<reference evidence="1" key="1">
    <citation type="submission" date="2023-03" db="EMBL/GenBank/DDBJ databases">
        <title>Massive genome expansion in bonnet fungi (Mycena s.s.) driven by repeated elements and novel gene families across ecological guilds.</title>
        <authorList>
            <consortium name="Lawrence Berkeley National Laboratory"/>
            <person name="Harder C.B."/>
            <person name="Miyauchi S."/>
            <person name="Viragh M."/>
            <person name="Kuo A."/>
            <person name="Thoen E."/>
            <person name="Andreopoulos B."/>
            <person name="Lu D."/>
            <person name="Skrede I."/>
            <person name="Drula E."/>
            <person name="Henrissat B."/>
            <person name="Morin E."/>
            <person name="Kohler A."/>
            <person name="Barry K."/>
            <person name="LaButti K."/>
            <person name="Morin E."/>
            <person name="Salamov A."/>
            <person name="Lipzen A."/>
            <person name="Mereny Z."/>
            <person name="Hegedus B."/>
            <person name="Baldrian P."/>
            <person name="Stursova M."/>
            <person name="Weitz H."/>
            <person name="Taylor A."/>
            <person name="Grigoriev I.V."/>
            <person name="Nagy L.G."/>
            <person name="Martin F."/>
            <person name="Kauserud H."/>
        </authorList>
    </citation>
    <scope>NUCLEOTIDE SEQUENCE</scope>
    <source>
        <strain evidence="1">9284</strain>
    </source>
</reference>
<evidence type="ECO:0000313" key="2">
    <source>
        <dbReference type="Proteomes" id="UP001221142"/>
    </source>
</evidence>
<dbReference type="Proteomes" id="UP001221142">
    <property type="component" value="Unassembled WGS sequence"/>
</dbReference>